<dbReference type="Proteomes" id="UP000827872">
    <property type="component" value="Linkage Group LG17"/>
</dbReference>
<evidence type="ECO:0000313" key="1">
    <source>
        <dbReference type="EMBL" id="KAH7987238.1"/>
    </source>
</evidence>
<organism evidence="1 2">
    <name type="scientific">Sphaerodactylus townsendi</name>
    <dbReference type="NCBI Taxonomy" id="933632"/>
    <lineage>
        <taxon>Eukaryota</taxon>
        <taxon>Metazoa</taxon>
        <taxon>Chordata</taxon>
        <taxon>Craniata</taxon>
        <taxon>Vertebrata</taxon>
        <taxon>Euteleostomi</taxon>
        <taxon>Lepidosauria</taxon>
        <taxon>Squamata</taxon>
        <taxon>Bifurcata</taxon>
        <taxon>Gekkota</taxon>
        <taxon>Sphaerodactylidae</taxon>
        <taxon>Sphaerodactylus</taxon>
    </lineage>
</organism>
<sequence length="105" mass="11829">MLNCQGCPLAVTHTIDRKPSLIKLANFKLLCEDREMGSALWFNRQLRKERGSFHRCNTLQNSGISANSLQQELAFQGLESTAFSTPHTLVSTDLHSRQLPRTMLA</sequence>
<reference evidence="1" key="1">
    <citation type="submission" date="2021-08" db="EMBL/GenBank/DDBJ databases">
        <title>The first chromosome-level gecko genome reveals the dynamic sex chromosomes of Neotropical dwarf geckos (Sphaerodactylidae: Sphaerodactylus).</title>
        <authorList>
            <person name="Pinto B.J."/>
            <person name="Keating S.E."/>
            <person name="Gamble T."/>
        </authorList>
    </citation>
    <scope>NUCLEOTIDE SEQUENCE</scope>
    <source>
        <strain evidence="1">TG3544</strain>
    </source>
</reference>
<comment type="caution">
    <text evidence="1">The sequence shown here is derived from an EMBL/GenBank/DDBJ whole genome shotgun (WGS) entry which is preliminary data.</text>
</comment>
<dbReference type="EMBL" id="CM037630">
    <property type="protein sequence ID" value="KAH7987238.1"/>
    <property type="molecule type" value="Genomic_DNA"/>
</dbReference>
<gene>
    <name evidence="1" type="ORF">K3G42_002340</name>
</gene>
<keyword evidence="2" id="KW-1185">Reference proteome</keyword>
<name>A0ACB8E4M6_9SAUR</name>
<accession>A0ACB8E4M6</accession>
<proteinExistence type="predicted"/>
<protein>
    <submittedName>
        <fullName evidence="1">Uncharacterized protein</fullName>
    </submittedName>
</protein>
<evidence type="ECO:0000313" key="2">
    <source>
        <dbReference type="Proteomes" id="UP000827872"/>
    </source>
</evidence>